<dbReference type="GO" id="GO:0003676">
    <property type="term" value="F:nucleic acid binding"/>
    <property type="evidence" value="ECO:0007669"/>
    <property type="project" value="UniProtKB-UniRule"/>
</dbReference>
<feature type="region of interest" description="Disordered" evidence="2">
    <location>
        <begin position="428"/>
        <end position="454"/>
    </location>
</feature>
<reference evidence="4" key="1">
    <citation type="submission" date="2023-10" db="EMBL/GenBank/DDBJ databases">
        <title>Genome assembly of Pristionchus species.</title>
        <authorList>
            <person name="Yoshida K."/>
            <person name="Sommer R.J."/>
        </authorList>
    </citation>
    <scope>NUCLEOTIDE SEQUENCE</scope>
    <source>
        <strain evidence="4">RS0144</strain>
    </source>
</reference>
<dbReference type="InterPro" id="IPR051937">
    <property type="entry name" value="R3H_domain_containing"/>
</dbReference>
<dbReference type="PANTHER" id="PTHR15672">
    <property type="entry name" value="CAMP-REGULATED PHOSPHOPROTEIN 21 RELATED R3H DOMAIN CONTAINING PROTEIN"/>
    <property type="match status" value="1"/>
</dbReference>
<comment type="caution">
    <text evidence="4">The sequence shown here is derived from an EMBL/GenBank/DDBJ whole genome shotgun (WGS) entry which is preliminary data.</text>
</comment>
<feature type="compositionally biased region" description="Polar residues" evidence="2">
    <location>
        <begin position="256"/>
        <end position="275"/>
    </location>
</feature>
<feature type="region of interest" description="Disordered" evidence="2">
    <location>
        <begin position="155"/>
        <end position="182"/>
    </location>
</feature>
<feature type="compositionally biased region" description="Basic and acidic residues" evidence="2">
    <location>
        <begin position="156"/>
        <end position="167"/>
    </location>
</feature>
<dbReference type="InterPro" id="IPR036867">
    <property type="entry name" value="R3H_dom_sf"/>
</dbReference>
<dbReference type="InterPro" id="IPR001374">
    <property type="entry name" value="R3H_dom"/>
</dbReference>
<sequence>SDCSKAAADLEAAAAAAADSAAGGSLQQQEERQRKVSGDAADTDSGRPTSVDDEEEDEPGLVLHIPPRPDSSEIKDQSGSREEGKEEGKIKDRPDGVRRIPTLVCEELRDEEEPDDMFQPSSSSSRRVHRRALSKQCVIDDDTVTQQQANCIVSSPRREATAKEKTKTTLSPTPPPPPLTADQWESMAERRRELAAQLLGRTPLTLSQSEGNLERAKTLPSNPSKSGGNTKQLVRSHALCGDDDTRLRPPAEFARSNPSFAATKSLSRDSSATDYTDSSGVDLFTFICATLHKNEKDRSILLELEKQLLEFLKDDNRQSYKFAPMSSYNRMLIHRVAAYFGLDHNIDQSGQSIVVNRNDNTRIPDHSFSSLIKSNIFTDTARRSLSRDAQSYEEIREYPSLPHRMSLEMISRRTRSFEVSAKRTLSPAWRNDHNAQSMDAAPPPNCSSPYTLSPVMQNSAEVPDERVETHVSGTRGAGLAQLHKAGSFGGVPVFYRNNSNGVRPVEEMRGRPRNGTAQIRSESQRSRPNSQNGMMDPPDYYGSGATIPPDPYYREDFRPEFNGNTMPQHAYFQTDPNRLLYIDTYGAPAVSPQMDCGAYYYAAPVSQPLQPVQQQYVQQPQQTDQVDQLAHEMSGASISSSHQSPSPPQQPLPATRPVPAPVPYYSPVPAPVPMMHSGFYAPVYPGYAMPFDSPQPLYFTPVHYPYQPAPVQFQPTVPMTYHNGTTYYTNGPVIYQNYGGYYGTEQQYPNQVEETEPEPANGQEPESTE</sequence>
<feature type="compositionally biased region" description="Polar residues" evidence="2">
    <location>
        <begin position="515"/>
        <end position="533"/>
    </location>
</feature>
<feature type="region of interest" description="Disordered" evidence="2">
    <location>
        <begin position="744"/>
        <end position="769"/>
    </location>
</feature>
<feature type="region of interest" description="Disordered" evidence="2">
    <location>
        <begin position="613"/>
        <end position="658"/>
    </location>
</feature>
<dbReference type="SUPFAM" id="SSF82708">
    <property type="entry name" value="R3H domain"/>
    <property type="match status" value="1"/>
</dbReference>
<dbReference type="EMBL" id="BTSX01000003">
    <property type="protein sequence ID" value="GMS89836.1"/>
    <property type="molecule type" value="Genomic_DNA"/>
</dbReference>
<keyword evidence="5" id="KW-1185">Reference proteome</keyword>
<evidence type="ECO:0000313" key="5">
    <source>
        <dbReference type="Proteomes" id="UP001432027"/>
    </source>
</evidence>
<name>A0AAV5T2W5_9BILA</name>
<feature type="compositionally biased region" description="Basic and acidic residues" evidence="2">
    <location>
        <begin position="70"/>
        <end position="98"/>
    </location>
</feature>
<organism evidence="4 5">
    <name type="scientific">Pristionchus entomophagus</name>
    <dbReference type="NCBI Taxonomy" id="358040"/>
    <lineage>
        <taxon>Eukaryota</taxon>
        <taxon>Metazoa</taxon>
        <taxon>Ecdysozoa</taxon>
        <taxon>Nematoda</taxon>
        <taxon>Chromadorea</taxon>
        <taxon>Rhabditida</taxon>
        <taxon>Rhabditina</taxon>
        <taxon>Diplogasteromorpha</taxon>
        <taxon>Diplogasteroidea</taxon>
        <taxon>Neodiplogasteridae</taxon>
        <taxon>Pristionchus</taxon>
    </lineage>
</organism>
<proteinExistence type="predicted"/>
<evidence type="ECO:0000313" key="4">
    <source>
        <dbReference type="EMBL" id="GMS89836.1"/>
    </source>
</evidence>
<evidence type="ECO:0000256" key="1">
    <source>
        <dbReference type="ARBA" id="ARBA00022553"/>
    </source>
</evidence>
<dbReference type="PROSITE" id="PS51061">
    <property type="entry name" value="R3H"/>
    <property type="match status" value="1"/>
</dbReference>
<evidence type="ECO:0000256" key="2">
    <source>
        <dbReference type="SAM" id="MobiDB-lite"/>
    </source>
</evidence>
<feature type="region of interest" description="Disordered" evidence="2">
    <location>
        <begin position="502"/>
        <end position="548"/>
    </location>
</feature>
<gene>
    <name evidence="4" type="ORF">PENTCL1PPCAC_12011</name>
</gene>
<evidence type="ECO:0000259" key="3">
    <source>
        <dbReference type="PROSITE" id="PS51061"/>
    </source>
</evidence>
<dbReference type="Gene3D" id="3.30.1370.50">
    <property type="entry name" value="R3H-like domain"/>
    <property type="match status" value="1"/>
</dbReference>
<feature type="compositionally biased region" description="Low complexity" evidence="2">
    <location>
        <begin position="613"/>
        <end position="644"/>
    </location>
</feature>
<feature type="compositionally biased region" description="Pro residues" evidence="2">
    <location>
        <begin position="645"/>
        <end position="658"/>
    </location>
</feature>
<dbReference type="SMART" id="SM00393">
    <property type="entry name" value="R3H"/>
    <property type="match status" value="1"/>
</dbReference>
<feature type="region of interest" description="Disordered" evidence="2">
    <location>
        <begin position="1"/>
        <end position="129"/>
    </location>
</feature>
<feature type="domain" description="R3H" evidence="3">
    <location>
        <begin position="298"/>
        <end position="361"/>
    </location>
</feature>
<dbReference type="AlphaFoldDB" id="A0AAV5T2W5"/>
<feature type="region of interest" description="Disordered" evidence="2">
    <location>
        <begin position="199"/>
        <end position="275"/>
    </location>
</feature>
<dbReference type="PANTHER" id="PTHR15672:SF8">
    <property type="entry name" value="PROTEIN ENCORE"/>
    <property type="match status" value="1"/>
</dbReference>
<keyword evidence="1" id="KW-0597">Phosphoprotein</keyword>
<protein>
    <recommendedName>
        <fullName evidence="3">R3H domain-containing protein</fullName>
    </recommendedName>
</protein>
<feature type="compositionally biased region" description="Polar residues" evidence="2">
    <location>
        <begin position="219"/>
        <end position="233"/>
    </location>
</feature>
<feature type="non-terminal residue" evidence="4">
    <location>
        <position position="769"/>
    </location>
</feature>
<feature type="non-terminal residue" evidence="4">
    <location>
        <position position="1"/>
    </location>
</feature>
<dbReference type="CDD" id="cd02642">
    <property type="entry name" value="R3H_encore_like"/>
    <property type="match status" value="1"/>
</dbReference>
<accession>A0AAV5T2W5</accession>
<dbReference type="Proteomes" id="UP001432027">
    <property type="component" value="Unassembled WGS sequence"/>
</dbReference>
<feature type="compositionally biased region" description="Low complexity" evidence="2">
    <location>
        <begin position="1"/>
        <end position="26"/>
    </location>
</feature>
<dbReference type="Pfam" id="PF01424">
    <property type="entry name" value="R3H"/>
    <property type="match status" value="1"/>
</dbReference>